<protein>
    <submittedName>
        <fullName evidence="1">Uncharacterized protein</fullName>
    </submittedName>
</protein>
<comment type="caution">
    <text evidence="1">The sequence shown here is derived from an EMBL/GenBank/DDBJ whole genome shotgun (WGS) entry which is preliminary data.</text>
</comment>
<gene>
    <name evidence="1" type="ORF">CVLEPA_LOCUS10167</name>
</gene>
<evidence type="ECO:0000313" key="1">
    <source>
        <dbReference type="EMBL" id="CAK8679925.1"/>
    </source>
</evidence>
<accession>A0ABP0FJS3</accession>
<organism evidence="1 2">
    <name type="scientific">Clavelina lepadiformis</name>
    <name type="common">Light-bulb sea squirt</name>
    <name type="synonym">Ascidia lepadiformis</name>
    <dbReference type="NCBI Taxonomy" id="159417"/>
    <lineage>
        <taxon>Eukaryota</taxon>
        <taxon>Metazoa</taxon>
        <taxon>Chordata</taxon>
        <taxon>Tunicata</taxon>
        <taxon>Ascidiacea</taxon>
        <taxon>Aplousobranchia</taxon>
        <taxon>Clavelinidae</taxon>
        <taxon>Clavelina</taxon>
    </lineage>
</organism>
<reference evidence="1 2" key="1">
    <citation type="submission" date="2024-02" db="EMBL/GenBank/DDBJ databases">
        <authorList>
            <person name="Daric V."/>
            <person name="Darras S."/>
        </authorList>
    </citation>
    <scope>NUCLEOTIDE SEQUENCE [LARGE SCALE GENOMIC DNA]</scope>
</reference>
<keyword evidence="2" id="KW-1185">Reference proteome</keyword>
<dbReference type="Proteomes" id="UP001642483">
    <property type="component" value="Unassembled WGS sequence"/>
</dbReference>
<evidence type="ECO:0000313" key="2">
    <source>
        <dbReference type="Proteomes" id="UP001642483"/>
    </source>
</evidence>
<dbReference type="EMBL" id="CAWYQH010000068">
    <property type="protein sequence ID" value="CAK8679925.1"/>
    <property type="molecule type" value="Genomic_DNA"/>
</dbReference>
<sequence length="129" mass="14385">MFCTRRHCPRSISKDCRQIVGRGSASNGGMCKTCSKRNIEQVKWIAAQKRKEDQWDPIRSGSGARFISSNQQGRSTFGSAVIGGAFPALVESLRFTSSHSKLKFLNLGLHSLRILEVFQLRGVPLLSFR</sequence>
<proteinExistence type="predicted"/>
<name>A0ABP0FJS3_CLALP</name>